<dbReference type="PANTHER" id="PTHR11403">
    <property type="entry name" value="CYTOCHROME C OXIDASE SUBUNIT III"/>
    <property type="match status" value="1"/>
</dbReference>
<evidence type="ECO:0000256" key="3">
    <source>
        <dbReference type="ARBA" id="ARBA00022475"/>
    </source>
</evidence>
<dbReference type="InterPro" id="IPR024791">
    <property type="entry name" value="Cyt_c/ubiquinol_Oxase_su3"/>
</dbReference>
<dbReference type="GO" id="GO:0019646">
    <property type="term" value="P:aerobic electron transport chain"/>
    <property type="evidence" value="ECO:0007669"/>
    <property type="project" value="InterPro"/>
</dbReference>
<dbReference type="Proteomes" id="UP000095658">
    <property type="component" value="Unassembled WGS sequence"/>
</dbReference>
<evidence type="ECO:0000256" key="5">
    <source>
        <dbReference type="ARBA" id="ARBA00022989"/>
    </source>
</evidence>
<organism evidence="10 11">
    <name type="scientific">Domibacillus iocasae</name>
    <dbReference type="NCBI Taxonomy" id="1714016"/>
    <lineage>
        <taxon>Bacteria</taxon>
        <taxon>Bacillati</taxon>
        <taxon>Bacillota</taxon>
        <taxon>Bacilli</taxon>
        <taxon>Bacillales</taxon>
        <taxon>Bacillaceae</taxon>
        <taxon>Domibacillus</taxon>
    </lineage>
</organism>
<dbReference type="AlphaFoldDB" id="A0A1E7DKZ9"/>
<keyword evidence="11" id="KW-1185">Reference proteome</keyword>
<feature type="domain" description="Heme-copper oxidase subunit III family profile" evidence="9">
    <location>
        <begin position="1"/>
        <end position="207"/>
    </location>
</feature>
<dbReference type="STRING" id="1714016.BA724_11520"/>
<dbReference type="PROSITE" id="PS50253">
    <property type="entry name" value="COX3"/>
    <property type="match status" value="1"/>
</dbReference>
<dbReference type="Pfam" id="PF00510">
    <property type="entry name" value="COX3"/>
    <property type="match status" value="1"/>
</dbReference>
<dbReference type="Gene3D" id="1.20.120.80">
    <property type="entry name" value="Cytochrome c oxidase, subunit III, four-helix bundle"/>
    <property type="match status" value="1"/>
</dbReference>
<keyword evidence="5 8" id="KW-1133">Transmembrane helix</keyword>
<dbReference type="FunFam" id="1.20.120.80:FF:000001">
    <property type="entry name" value="Cytochrome (Ubi)quinol oxidase subunit III"/>
    <property type="match status" value="1"/>
</dbReference>
<gene>
    <name evidence="10" type="ORF">BA724_11520</name>
</gene>
<evidence type="ECO:0000256" key="8">
    <source>
        <dbReference type="SAM" id="Phobius"/>
    </source>
</evidence>
<evidence type="ECO:0000256" key="4">
    <source>
        <dbReference type="ARBA" id="ARBA00022692"/>
    </source>
</evidence>
<dbReference type="InterPro" id="IPR000298">
    <property type="entry name" value="Cyt_c_oxidase-like_su3"/>
</dbReference>
<evidence type="ECO:0000256" key="1">
    <source>
        <dbReference type="ARBA" id="ARBA00004651"/>
    </source>
</evidence>
<feature type="transmembrane region" description="Helical" evidence="8">
    <location>
        <begin position="28"/>
        <end position="51"/>
    </location>
</feature>
<dbReference type="GO" id="GO:0005886">
    <property type="term" value="C:plasma membrane"/>
    <property type="evidence" value="ECO:0007669"/>
    <property type="project" value="UniProtKB-SubCell"/>
</dbReference>
<evidence type="ECO:0000313" key="10">
    <source>
        <dbReference type="EMBL" id="OES43723.1"/>
    </source>
</evidence>
<proteinExistence type="inferred from homology"/>
<evidence type="ECO:0000256" key="7">
    <source>
        <dbReference type="RuleBase" id="RU003376"/>
    </source>
</evidence>
<dbReference type="CDD" id="cd02863">
    <property type="entry name" value="Ubiquinol_oxidase_III"/>
    <property type="match status" value="1"/>
</dbReference>
<evidence type="ECO:0000313" key="11">
    <source>
        <dbReference type="Proteomes" id="UP000095658"/>
    </source>
</evidence>
<comment type="subcellular location">
    <subcellularLocation>
        <location evidence="1 7">Cell membrane</location>
        <topology evidence="1 7">Multi-pass membrane protein</topology>
    </subcellularLocation>
</comment>
<feature type="transmembrane region" description="Helical" evidence="8">
    <location>
        <begin position="186"/>
        <end position="206"/>
    </location>
</feature>
<comment type="similarity">
    <text evidence="2 7">Belongs to the cytochrome c oxidase subunit 3 family.</text>
</comment>
<keyword evidence="4 7" id="KW-0812">Transmembrane</keyword>
<name>A0A1E7DKZ9_9BACI</name>
<keyword evidence="6 8" id="KW-0472">Membrane</keyword>
<comment type="caution">
    <text evidence="10">The sequence shown here is derived from an EMBL/GenBank/DDBJ whole genome shotgun (WGS) entry which is preliminary data.</text>
</comment>
<dbReference type="InterPro" id="IPR013833">
    <property type="entry name" value="Cyt_c_oxidase_su3_a-hlx"/>
</dbReference>
<keyword evidence="3" id="KW-1003">Cell membrane</keyword>
<dbReference type="InterPro" id="IPR035973">
    <property type="entry name" value="Cyt_c_oxidase_su3-like_sf"/>
</dbReference>
<feature type="transmembrane region" description="Helical" evidence="8">
    <location>
        <begin position="143"/>
        <end position="166"/>
    </location>
</feature>
<reference evidence="10 11" key="1">
    <citation type="submission" date="2016-06" db="EMBL/GenBank/DDBJ databases">
        <title>Domibacillus iocasae genome sequencing.</title>
        <authorList>
            <person name="Verma A."/>
            <person name="Pal Y."/>
            <person name="Ojha A.K."/>
            <person name="Krishnamurthi S."/>
        </authorList>
    </citation>
    <scope>NUCLEOTIDE SEQUENCE [LARGE SCALE GENOMIC DNA]</scope>
    <source>
        <strain evidence="10 11">DSM 29979</strain>
    </source>
</reference>
<feature type="transmembrane region" description="Helical" evidence="8">
    <location>
        <begin position="71"/>
        <end position="92"/>
    </location>
</feature>
<evidence type="ECO:0000256" key="2">
    <source>
        <dbReference type="ARBA" id="ARBA00010581"/>
    </source>
</evidence>
<dbReference type="SUPFAM" id="SSF81452">
    <property type="entry name" value="Cytochrome c oxidase subunit III-like"/>
    <property type="match status" value="1"/>
</dbReference>
<dbReference type="OrthoDB" id="9810850at2"/>
<evidence type="ECO:0000259" key="9">
    <source>
        <dbReference type="PROSITE" id="PS50253"/>
    </source>
</evidence>
<dbReference type="GO" id="GO:0004129">
    <property type="term" value="F:cytochrome-c oxidase activity"/>
    <property type="evidence" value="ECO:0007669"/>
    <property type="project" value="InterPro"/>
</dbReference>
<dbReference type="EMBL" id="MAMP01000024">
    <property type="protein sequence ID" value="OES43723.1"/>
    <property type="molecule type" value="Genomic_DNA"/>
</dbReference>
<dbReference type="RefSeq" id="WP_069939504.1">
    <property type="nucleotide sequence ID" value="NZ_MAMP01000024.1"/>
</dbReference>
<dbReference type="InterPro" id="IPR033946">
    <property type="entry name" value="Ubiquinol_oxase_su3_dom"/>
</dbReference>
<accession>A0A1E7DKZ9</accession>
<evidence type="ECO:0000256" key="6">
    <source>
        <dbReference type="ARBA" id="ARBA00023136"/>
    </source>
</evidence>
<dbReference type="PANTHER" id="PTHR11403:SF9">
    <property type="entry name" value="CYTOCHROME C OXIDASE SUBUNIT 3"/>
    <property type="match status" value="1"/>
</dbReference>
<protein>
    <submittedName>
        <fullName evidence="10">Cytochrome B oxidoreductase</fullName>
    </submittedName>
</protein>
<feature type="transmembrane region" description="Helical" evidence="8">
    <location>
        <begin position="104"/>
        <end position="123"/>
    </location>
</feature>
<sequence length="209" mass="24029">MAAEQKFTPQTWPESPEQATLEGKNKFLGFWFFLGGETVLFASLFATYLALKDSVPSDTHAKAADLFELPLVFLMTMLLLTSSLTSVFAMYHMKNYNFKKMQQWLFITVALGLAFLGCEIYEFNHYYHEYEHKFTSSAFGSAFYTLVGFHGGHVVFGLSWIIALMIRNAKRGLDLYNAPKFYLASLYWHFIDVVWVFIFTVVYLMGMVG</sequence>